<proteinExistence type="predicted"/>
<dbReference type="Gene3D" id="1.10.10.60">
    <property type="entry name" value="Homeodomain-like"/>
    <property type="match status" value="1"/>
</dbReference>
<dbReference type="InterPro" id="IPR009057">
    <property type="entry name" value="Homeodomain-like_sf"/>
</dbReference>
<dbReference type="InterPro" id="IPR035418">
    <property type="entry name" value="AraC-bd_2"/>
</dbReference>
<organism evidence="5 6">
    <name type="scientific">Agrobacterium rosae</name>
    <dbReference type="NCBI Taxonomy" id="1972867"/>
    <lineage>
        <taxon>Bacteria</taxon>
        <taxon>Pseudomonadati</taxon>
        <taxon>Pseudomonadota</taxon>
        <taxon>Alphaproteobacteria</taxon>
        <taxon>Hyphomicrobiales</taxon>
        <taxon>Rhizobiaceae</taxon>
        <taxon>Rhizobium/Agrobacterium group</taxon>
        <taxon>Agrobacterium</taxon>
    </lineage>
</organism>
<evidence type="ECO:0000313" key="5">
    <source>
        <dbReference type="EMBL" id="SCX36109.1"/>
    </source>
</evidence>
<sequence length="317" mass="35222">MAFSLSTMLLSKGQKIQYWQDAVCAHMIPADAHVVAPADFDASISGNNLGDVTFCEMIAPTHTFIRSEKLVRAKPDEDFVLVYVASGENGFEQQGRAMVGGPGSIVLLDAARSFVHDFRSSTIFTVKIPRRRLLSRFPLAERITAVDINPRASSALLPTLIKEGQSASGDQRSERAQQRFSSIFLDAIALSLQYLSDDLHLEGSNRRDDVYRKATDFIQENCGDCELDVKTVADAVFVSPRTLSRIFAARGESVMQYVWARRLEKTYQMLTMGHARNVTDAAFDAGFCDLSHFTKVFKKKFGVSPRTILQATHVART</sequence>
<keyword evidence="1" id="KW-0805">Transcription regulation</keyword>
<evidence type="ECO:0000256" key="2">
    <source>
        <dbReference type="ARBA" id="ARBA00023125"/>
    </source>
</evidence>
<dbReference type="PANTHER" id="PTHR46796:SF6">
    <property type="entry name" value="ARAC SUBFAMILY"/>
    <property type="match status" value="1"/>
</dbReference>
<dbReference type="RefSeq" id="WP_077123188.1">
    <property type="nucleotide sequence ID" value="NZ_FMUE01000027.1"/>
</dbReference>
<evidence type="ECO:0000313" key="6">
    <source>
        <dbReference type="Proteomes" id="UP000187891"/>
    </source>
</evidence>
<dbReference type="GO" id="GO:0043565">
    <property type="term" value="F:sequence-specific DNA binding"/>
    <property type="evidence" value="ECO:0007669"/>
    <property type="project" value="InterPro"/>
</dbReference>
<keyword evidence="3" id="KW-0804">Transcription</keyword>
<dbReference type="SUPFAM" id="SSF46689">
    <property type="entry name" value="Homeodomain-like"/>
    <property type="match status" value="1"/>
</dbReference>
<dbReference type="AlphaFoldDB" id="A0A1R3U853"/>
<dbReference type="InterPro" id="IPR018060">
    <property type="entry name" value="HTH_AraC"/>
</dbReference>
<dbReference type="PANTHER" id="PTHR46796">
    <property type="entry name" value="HTH-TYPE TRANSCRIPTIONAL ACTIVATOR RHAS-RELATED"/>
    <property type="match status" value="1"/>
</dbReference>
<dbReference type="Pfam" id="PF14525">
    <property type="entry name" value="AraC_binding_2"/>
    <property type="match status" value="1"/>
</dbReference>
<protein>
    <submittedName>
        <fullName evidence="5">Transcriptional activator NphR</fullName>
    </submittedName>
</protein>
<dbReference type="PROSITE" id="PS01124">
    <property type="entry name" value="HTH_ARAC_FAMILY_2"/>
    <property type="match status" value="1"/>
</dbReference>
<dbReference type="InterPro" id="IPR050204">
    <property type="entry name" value="AraC_XylS_family_regulators"/>
</dbReference>
<dbReference type="GO" id="GO:0003700">
    <property type="term" value="F:DNA-binding transcription factor activity"/>
    <property type="evidence" value="ECO:0007669"/>
    <property type="project" value="InterPro"/>
</dbReference>
<gene>
    <name evidence="5" type="primary">nphR_2</name>
    <name evidence="5" type="ORF">DSM25559_5321</name>
</gene>
<dbReference type="Pfam" id="PF12833">
    <property type="entry name" value="HTH_18"/>
    <property type="match status" value="1"/>
</dbReference>
<reference evidence="6" key="1">
    <citation type="submission" date="2016-10" db="EMBL/GenBank/DDBJ databases">
        <authorList>
            <person name="Wibberg D."/>
        </authorList>
    </citation>
    <scope>NUCLEOTIDE SEQUENCE [LARGE SCALE GENOMIC DNA]</scope>
</reference>
<evidence type="ECO:0000259" key="4">
    <source>
        <dbReference type="PROSITE" id="PS01124"/>
    </source>
</evidence>
<dbReference type="STRING" id="1907666.DSM25559_5321"/>
<evidence type="ECO:0000256" key="3">
    <source>
        <dbReference type="ARBA" id="ARBA00023163"/>
    </source>
</evidence>
<dbReference type="SMART" id="SM00342">
    <property type="entry name" value="HTH_ARAC"/>
    <property type="match status" value="1"/>
</dbReference>
<dbReference type="EMBL" id="FMUE01000027">
    <property type="protein sequence ID" value="SCX36109.1"/>
    <property type="molecule type" value="Genomic_DNA"/>
</dbReference>
<keyword evidence="2" id="KW-0238">DNA-binding</keyword>
<accession>A0A1R3U853</accession>
<dbReference type="Proteomes" id="UP000187891">
    <property type="component" value="Unassembled WGS sequence"/>
</dbReference>
<name>A0A1R3U853_9HYPH</name>
<feature type="domain" description="HTH araC/xylS-type" evidence="4">
    <location>
        <begin position="212"/>
        <end position="311"/>
    </location>
</feature>
<evidence type="ECO:0000256" key="1">
    <source>
        <dbReference type="ARBA" id="ARBA00023015"/>
    </source>
</evidence>